<keyword evidence="3 7" id="KW-0812">Transmembrane</keyword>
<accession>A0A7R9J8P5</accession>
<dbReference type="GO" id="GO:0038023">
    <property type="term" value="F:signaling receptor activity"/>
    <property type="evidence" value="ECO:0007669"/>
    <property type="project" value="TreeGrafter"/>
</dbReference>
<dbReference type="SUPFAM" id="SSF52058">
    <property type="entry name" value="L domain-like"/>
    <property type="match status" value="1"/>
</dbReference>
<keyword evidence="6 7" id="KW-0472">Membrane</keyword>
<dbReference type="SMART" id="SM00082">
    <property type="entry name" value="LRRCT"/>
    <property type="match status" value="1"/>
</dbReference>
<evidence type="ECO:0000256" key="2">
    <source>
        <dbReference type="ARBA" id="ARBA00022614"/>
    </source>
</evidence>
<dbReference type="AlphaFoldDB" id="A0A7R9J8P5"/>
<dbReference type="Gene3D" id="3.80.10.10">
    <property type="entry name" value="Ribonuclease Inhibitor"/>
    <property type="match status" value="1"/>
</dbReference>
<sequence length="334" mass="37087">MRVNNILASGLGETIACRASLPDLVLVVIANKLFHGVFTGFVRESGLAVKQEPENLQFVYAMARMNFNESPSQLTNALPSIWDNLRLLPLTALVKALYKFWTLTPFNTKIDLSSNAFTSVSQTLLDWKTLQTVDLQDNPWHCECSLQWMLDIVVAKLYKADQELLYNLKCASPAIVAEKRMVHFYNWTKPAFCSGFEQLRMKPGQNDPTSSSWLGTSNAAIIVVCSLLGVLVLLVALGIFLQRKLSARRRIKNRRENGAAEPETAVARYRLSPVTSLDWKDKMLHVIGVVLAGKKPPPVHPTEIRTSIFPSSAVELNTTSALANCATEAGQKMP</sequence>
<protein>
    <submittedName>
        <fullName evidence="9">(California timema) hypothetical protein</fullName>
    </submittedName>
</protein>
<evidence type="ECO:0000259" key="8">
    <source>
        <dbReference type="SMART" id="SM00082"/>
    </source>
</evidence>
<reference evidence="9" key="1">
    <citation type="submission" date="2020-11" db="EMBL/GenBank/DDBJ databases">
        <authorList>
            <person name="Tran Van P."/>
        </authorList>
    </citation>
    <scope>NUCLEOTIDE SEQUENCE</scope>
</reference>
<keyword evidence="2" id="KW-0433">Leucine-rich repeat</keyword>
<evidence type="ECO:0000256" key="6">
    <source>
        <dbReference type="ARBA" id="ARBA00023136"/>
    </source>
</evidence>
<proteinExistence type="predicted"/>
<dbReference type="InterPro" id="IPR032675">
    <property type="entry name" value="LRR_dom_sf"/>
</dbReference>
<evidence type="ECO:0000256" key="3">
    <source>
        <dbReference type="ARBA" id="ARBA00022692"/>
    </source>
</evidence>
<evidence type="ECO:0000256" key="4">
    <source>
        <dbReference type="ARBA" id="ARBA00022729"/>
    </source>
</evidence>
<feature type="transmembrane region" description="Helical" evidence="7">
    <location>
        <begin position="219"/>
        <end position="241"/>
    </location>
</feature>
<dbReference type="EMBL" id="OE182429">
    <property type="protein sequence ID" value="CAD7574534.1"/>
    <property type="molecule type" value="Genomic_DNA"/>
</dbReference>
<feature type="domain" description="LRRCT" evidence="8">
    <location>
        <begin position="138"/>
        <end position="194"/>
    </location>
</feature>
<name>A0A7R9J8P5_TIMCA</name>
<dbReference type="GO" id="GO:0007165">
    <property type="term" value="P:signal transduction"/>
    <property type="evidence" value="ECO:0007669"/>
    <property type="project" value="TreeGrafter"/>
</dbReference>
<dbReference type="PANTHER" id="PTHR24365">
    <property type="entry name" value="TOLL-LIKE RECEPTOR"/>
    <property type="match status" value="1"/>
</dbReference>
<dbReference type="GO" id="GO:0005886">
    <property type="term" value="C:plasma membrane"/>
    <property type="evidence" value="ECO:0007669"/>
    <property type="project" value="TreeGrafter"/>
</dbReference>
<evidence type="ECO:0000313" key="9">
    <source>
        <dbReference type="EMBL" id="CAD7574534.1"/>
    </source>
</evidence>
<keyword evidence="4" id="KW-0732">Signal</keyword>
<dbReference type="PANTHER" id="PTHR24365:SF541">
    <property type="entry name" value="PROTEIN TOLL-RELATED"/>
    <property type="match status" value="1"/>
</dbReference>
<organism evidence="9">
    <name type="scientific">Timema californicum</name>
    <name type="common">California timema</name>
    <name type="synonym">Walking stick</name>
    <dbReference type="NCBI Taxonomy" id="61474"/>
    <lineage>
        <taxon>Eukaryota</taxon>
        <taxon>Metazoa</taxon>
        <taxon>Ecdysozoa</taxon>
        <taxon>Arthropoda</taxon>
        <taxon>Hexapoda</taxon>
        <taxon>Insecta</taxon>
        <taxon>Pterygota</taxon>
        <taxon>Neoptera</taxon>
        <taxon>Polyneoptera</taxon>
        <taxon>Phasmatodea</taxon>
        <taxon>Timematodea</taxon>
        <taxon>Timematoidea</taxon>
        <taxon>Timematidae</taxon>
        <taxon>Timema</taxon>
    </lineage>
</organism>
<dbReference type="InterPro" id="IPR000483">
    <property type="entry name" value="Cys-rich_flank_reg_C"/>
</dbReference>
<keyword evidence="5 7" id="KW-1133">Transmembrane helix</keyword>
<gene>
    <name evidence="9" type="ORF">TCMB3V08_LOCUS7145</name>
</gene>
<evidence type="ECO:0000256" key="1">
    <source>
        <dbReference type="ARBA" id="ARBA00004167"/>
    </source>
</evidence>
<evidence type="ECO:0000256" key="7">
    <source>
        <dbReference type="SAM" id="Phobius"/>
    </source>
</evidence>
<comment type="subcellular location">
    <subcellularLocation>
        <location evidence="1">Membrane</location>
        <topology evidence="1">Single-pass membrane protein</topology>
    </subcellularLocation>
</comment>
<evidence type="ECO:0000256" key="5">
    <source>
        <dbReference type="ARBA" id="ARBA00022989"/>
    </source>
</evidence>